<name>A0A6C2U605_PONDE</name>
<dbReference type="AlphaFoldDB" id="A0A6C2U605"/>
<dbReference type="Gene3D" id="6.20.50.110">
    <property type="entry name" value="Methyltransferase, zinc-binding domain"/>
    <property type="match status" value="1"/>
</dbReference>
<dbReference type="Pfam" id="PF13489">
    <property type="entry name" value="Methyltransf_23"/>
    <property type="match status" value="1"/>
</dbReference>
<evidence type="ECO:0000313" key="3">
    <source>
        <dbReference type="EMBL" id="VGO14826.1"/>
    </source>
</evidence>
<dbReference type="Gene3D" id="3.40.50.720">
    <property type="entry name" value="NAD(P)-binding Rossmann-like Domain"/>
    <property type="match status" value="1"/>
</dbReference>
<dbReference type="Pfam" id="PF08484">
    <property type="entry name" value="Methyltransf_14"/>
    <property type="match status" value="1"/>
</dbReference>
<dbReference type="PANTHER" id="PTHR45036:SF1">
    <property type="entry name" value="METHYLTRANSFERASE LIKE 7A"/>
    <property type="match status" value="1"/>
</dbReference>
<evidence type="ECO:0000259" key="2">
    <source>
        <dbReference type="Pfam" id="PF08484"/>
    </source>
</evidence>
<dbReference type="InterPro" id="IPR052356">
    <property type="entry name" value="Thiol_S-MT"/>
</dbReference>
<keyword evidence="4" id="KW-1185">Reference proteome</keyword>
<dbReference type="InterPro" id="IPR038576">
    <property type="entry name" value="Methyltransf_Zn-bd_dom_put_sf"/>
</dbReference>
<feature type="domain" description="C-methyltransferase" evidence="2">
    <location>
        <begin position="244"/>
        <end position="402"/>
    </location>
</feature>
<dbReference type="Gene3D" id="3.40.50.150">
    <property type="entry name" value="Vaccinia Virus protein VP39"/>
    <property type="match status" value="1"/>
</dbReference>
<evidence type="ECO:0000313" key="4">
    <source>
        <dbReference type="Proteomes" id="UP000366872"/>
    </source>
</evidence>
<sequence>MKCHHCKTELEHVFLDLGFAPPSNSYLTAEQLRQSEKTYPLKLLVCENCWLVQTVDNESGEQLFHDDYAYFSSVSKMLLDHAKTYCGMITDRLGLTEESYVVEVASNDGYLLRNFVESGVPCLGIEPTAGTAEVAAGLGIPQLGEFFGEELGKRLAAEGKQADLMIGNNVYAHVPDINDFTRGFKQALKPEGTVTLEFPHLLSTMVFNQFDTVYHEHYSYLSLNAVSKIFEAAGLRVYDVEEIPTHGGSLRVYGCHAESSIETCGNVAAILQKEADAGLTDMATYLAYQAQVDKTKDDMVAFLIEQKRAGKKVAGYGAAAKASTLLNYAGVRPDLLAFISDAAPSKQNKFLPGCHVPVLPPDALVEHKPDWVVVFAWNIAKEIMETQSHVKEWGGRFIVFIPELKEL</sequence>
<protein>
    <recommendedName>
        <fullName evidence="5">Ubiquinone biosynthesis O-methyltransferase</fullName>
    </recommendedName>
</protein>
<dbReference type="RefSeq" id="WP_136080452.1">
    <property type="nucleotide sequence ID" value="NZ_CAAHFG010000002.1"/>
</dbReference>
<dbReference type="SUPFAM" id="SSF53335">
    <property type="entry name" value="S-adenosyl-L-methionine-dependent methyltransferases"/>
    <property type="match status" value="1"/>
</dbReference>
<feature type="domain" description="Methyltransferase putative zinc binding" evidence="1">
    <location>
        <begin position="3"/>
        <end position="64"/>
    </location>
</feature>
<reference evidence="3 4" key="1">
    <citation type="submission" date="2019-04" db="EMBL/GenBank/DDBJ databases">
        <authorList>
            <person name="Van Vliet M D."/>
        </authorList>
    </citation>
    <scope>NUCLEOTIDE SEQUENCE [LARGE SCALE GENOMIC DNA]</scope>
    <source>
        <strain evidence="3 4">F1</strain>
    </source>
</reference>
<organism evidence="3 4">
    <name type="scientific">Pontiella desulfatans</name>
    <dbReference type="NCBI Taxonomy" id="2750659"/>
    <lineage>
        <taxon>Bacteria</taxon>
        <taxon>Pseudomonadati</taxon>
        <taxon>Kiritimatiellota</taxon>
        <taxon>Kiritimatiellia</taxon>
        <taxon>Kiritimatiellales</taxon>
        <taxon>Pontiellaceae</taxon>
        <taxon>Pontiella</taxon>
    </lineage>
</organism>
<dbReference type="InterPro" id="IPR013691">
    <property type="entry name" value="MeTrfase_14"/>
</dbReference>
<dbReference type="EMBL" id="CAAHFG010000002">
    <property type="protein sequence ID" value="VGO14826.1"/>
    <property type="molecule type" value="Genomic_DNA"/>
</dbReference>
<proteinExistence type="predicted"/>
<evidence type="ECO:0008006" key="5">
    <source>
        <dbReference type="Google" id="ProtNLM"/>
    </source>
</evidence>
<gene>
    <name evidence="3" type="ORF">PDESU_03395</name>
</gene>
<dbReference type="InterPro" id="IPR013630">
    <property type="entry name" value="Methyltransf_Zn-bd_dom_put"/>
</dbReference>
<accession>A0A6C2U605</accession>
<dbReference type="Pfam" id="PF08421">
    <property type="entry name" value="Methyltransf_13"/>
    <property type="match status" value="1"/>
</dbReference>
<dbReference type="Proteomes" id="UP000366872">
    <property type="component" value="Unassembled WGS sequence"/>
</dbReference>
<dbReference type="Gene3D" id="6.10.250.3100">
    <property type="match status" value="1"/>
</dbReference>
<dbReference type="InterPro" id="IPR029063">
    <property type="entry name" value="SAM-dependent_MTases_sf"/>
</dbReference>
<evidence type="ECO:0000259" key="1">
    <source>
        <dbReference type="Pfam" id="PF08421"/>
    </source>
</evidence>
<dbReference type="PANTHER" id="PTHR45036">
    <property type="entry name" value="METHYLTRANSFERASE LIKE 7B"/>
    <property type="match status" value="1"/>
</dbReference>